<feature type="active site" evidence="3">
    <location>
        <position position="123"/>
    </location>
</feature>
<feature type="domain" description="Peptidase A1" evidence="6">
    <location>
        <begin position="105"/>
        <end position="424"/>
    </location>
</feature>
<dbReference type="GO" id="GO:0004190">
    <property type="term" value="F:aspartic-type endopeptidase activity"/>
    <property type="evidence" value="ECO:0007669"/>
    <property type="project" value="UniProtKB-KW"/>
</dbReference>
<dbReference type="EMBL" id="JAEVFJ010000053">
    <property type="protein sequence ID" value="KAH8080683.1"/>
    <property type="molecule type" value="Genomic_DNA"/>
</dbReference>
<evidence type="ECO:0000313" key="7">
    <source>
        <dbReference type="EMBL" id="KAH8080683.1"/>
    </source>
</evidence>
<sequence length="434" mass="46517">MNPLQRHYLVMLFTAALTLLSLLSPGLLHVASKPITPVRKSPVTLPFARRMNVTGGRDIFRMDQARAKSLKTVSSIHGAQSKEELKKSAAGAAFGVPSTNQGVDYIVEIEVGTPPTKYNLLVDTGSSNTWICCETTYNPSDTSFDTGNGVYVEYGSGVMTGEEYLDVLHLAPGLSITNQSIGVALVAVGFDGVDGLLGIGPQVLTYGNLFPDSTSFTPTVTDNLYDQGIIAKPFVGISFQPTNDAAESRNGELTFGGVDESKFVGEMNFVPLTQTLPAAYYVGIDQSVTYGSEKTMILNTTAGITDTGTTLLLLASDAVVVYQDLTGAVFDEDTGLLRITPAQFAKLESLFFTIGNETYEFTANAQIWPRALNSAIGGTSDFVYLVVSDIGTPSGYGLDFINGMVFLERFYTVYDTLGNQFGIARTAQTDAEVN</sequence>
<dbReference type="InterPro" id="IPR001969">
    <property type="entry name" value="Aspartic_peptidase_AS"/>
</dbReference>
<keyword evidence="2 4" id="KW-0064">Aspartyl protease</keyword>
<evidence type="ECO:0000313" key="8">
    <source>
        <dbReference type="Proteomes" id="UP000813824"/>
    </source>
</evidence>
<dbReference type="PROSITE" id="PS51767">
    <property type="entry name" value="PEPTIDASE_A1"/>
    <property type="match status" value="1"/>
</dbReference>
<dbReference type="GO" id="GO:0006508">
    <property type="term" value="P:proteolysis"/>
    <property type="evidence" value="ECO:0007669"/>
    <property type="project" value="UniProtKB-KW"/>
</dbReference>
<dbReference type="OrthoDB" id="660550at2759"/>
<dbReference type="InterPro" id="IPR001461">
    <property type="entry name" value="Aspartic_peptidase_A1"/>
</dbReference>
<feature type="active site" evidence="3">
    <location>
        <position position="306"/>
    </location>
</feature>
<evidence type="ECO:0000256" key="2">
    <source>
        <dbReference type="ARBA" id="ARBA00022750"/>
    </source>
</evidence>
<comment type="caution">
    <text evidence="7">The sequence shown here is derived from an EMBL/GenBank/DDBJ whole genome shotgun (WGS) entry which is preliminary data.</text>
</comment>
<dbReference type="Pfam" id="PF00026">
    <property type="entry name" value="Asp"/>
    <property type="match status" value="1"/>
</dbReference>
<dbReference type="PROSITE" id="PS00141">
    <property type="entry name" value="ASP_PROTEASE"/>
    <property type="match status" value="1"/>
</dbReference>
<keyword evidence="8" id="KW-1185">Reference proteome</keyword>
<dbReference type="PRINTS" id="PR00792">
    <property type="entry name" value="PEPSIN"/>
</dbReference>
<dbReference type="InterPro" id="IPR034164">
    <property type="entry name" value="Pepsin-like_dom"/>
</dbReference>
<evidence type="ECO:0000256" key="3">
    <source>
        <dbReference type="PIRSR" id="PIRSR601461-1"/>
    </source>
</evidence>
<dbReference type="PANTHER" id="PTHR47966">
    <property type="entry name" value="BETA-SITE APP-CLEAVING ENZYME, ISOFORM A-RELATED"/>
    <property type="match status" value="1"/>
</dbReference>
<evidence type="ECO:0000259" key="6">
    <source>
        <dbReference type="PROSITE" id="PS51767"/>
    </source>
</evidence>
<dbReference type="InterPro" id="IPR021109">
    <property type="entry name" value="Peptidase_aspartic_dom_sf"/>
</dbReference>
<accession>A0A8K0UFH0</accession>
<reference evidence="7" key="1">
    <citation type="journal article" date="2021" name="New Phytol.">
        <title>Evolutionary innovations through gain and loss of genes in the ectomycorrhizal Boletales.</title>
        <authorList>
            <person name="Wu G."/>
            <person name="Miyauchi S."/>
            <person name="Morin E."/>
            <person name="Kuo A."/>
            <person name="Drula E."/>
            <person name="Varga T."/>
            <person name="Kohler A."/>
            <person name="Feng B."/>
            <person name="Cao Y."/>
            <person name="Lipzen A."/>
            <person name="Daum C."/>
            <person name="Hundley H."/>
            <person name="Pangilinan J."/>
            <person name="Johnson J."/>
            <person name="Barry K."/>
            <person name="LaButti K."/>
            <person name="Ng V."/>
            <person name="Ahrendt S."/>
            <person name="Min B."/>
            <person name="Choi I.G."/>
            <person name="Park H."/>
            <person name="Plett J.M."/>
            <person name="Magnuson J."/>
            <person name="Spatafora J.W."/>
            <person name="Nagy L.G."/>
            <person name="Henrissat B."/>
            <person name="Grigoriev I.V."/>
            <person name="Yang Z.L."/>
            <person name="Xu J."/>
            <person name="Martin F.M."/>
        </authorList>
    </citation>
    <scope>NUCLEOTIDE SEQUENCE</scope>
    <source>
        <strain evidence="7">KKN 215</strain>
    </source>
</reference>
<dbReference type="InterPro" id="IPR033121">
    <property type="entry name" value="PEPTIDASE_A1"/>
</dbReference>
<dbReference type="SUPFAM" id="SSF50630">
    <property type="entry name" value="Acid proteases"/>
    <property type="match status" value="1"/>
</dbReference>
<feature type="signal peptide" evidence="5">
    <location>
        <begin position="1"/>
        <end position="32"/>
    </location>
</feature>
<protein>
    <submittedName>
        <fullName evidence="7">Acid protease</fullName>
    </submittedName>
</protein>
<comment type="similarity">
    <text evidence="1 4">Belongs to the peptidase A1 family.</text>
</comment>
<feature type="chain" id="PRO_5035439296" evidence="5">
    <location>
        <begin position="33"/>
        <end position="434"/>
    </location>
</feature>
<organism evidence="7 8">
    <name type="scientific">Cristinia sonorae</name>
    <dbReference type="NCBI Taxonomy" id="1940300"/>
    <lineage>
        <taxon>Eukaryota</taxon>
        <taxon>Fungi</taxon>
        <taxon>Dikarya</taxon>
        <taxon>Basidiomycota</taxon>
        <taxon>Agaricomycotina</taxon>
        <taxon>Agaricomycetes</taxon>
        <taxon>Agaricomycetidae</taxon>
        <taxon>Agaricales</taxon>
        <taxon>Pleurotineae</taxon>
        <taxon>Stephanosporaceae</taxon>
        <taxon>Cristinia</taxon>
    </lineage>
</organism>
<dbReference type="Gene3D" id="2.40.70.10">
    <property type="entry name" value="Acid Proteases"/>
    <property type="match status" value="2"/>
</dbReference>
<evidence type="ECO:0000256" key="1">
    <source>
        <dbReference type="ARBA" id="ARBA00007447"/>
    </source>
</evidence>
<evidence type="ECO:0000256" key="5">
    <source>
        <dbReference type="SAM" id="SignalP"/>
    </source>
</evidence>
<proteinExistence type="inferred from homology"/>
<keyword evidence="4 7" id="KW-0645">Protease</keyword>
<keyword evidence="4" id="KW-0378">Hydrolase</keyword>
<dbReference type="CDD" id="cd05471">
    <property type="entry name" value="pepsin_like"/>
    <property type="match status" value="1"/>
</dbReference>
<gene>
    <name evidence="7" type="ORF">BXZ70DRAFT_636358</name>
</gene>
<evidence type="ECO:0000256" key="4">
    <source>
        <dbReference type="RuleBase" id="RU000454"/>
    </source>
</evidence>
<dbReference type="AlphaFoldDB" id="A0A8K0UFH0"/>
<keyword evidence="5" id="KW-0732">Signal</keyword>
<dbReference type="PANTHER" id="PTHR47966:SF51">
    <property type="entry name" value="BETA-SITE APP-CLEAVING ENZYME, ISOFORM A-RELATED"/>
    <property type="match status" value="1"/>
</dbReference>
<name>A0A8K0UFH0_9AGAR</name>
<dbReference type="Proteomes" id="UP000813824">
    <property type="component" value="Unassembled WGS sequence"/>
</dbReference>